<accession>A0A516RJV2</accession>
<name>A0A516RJV2_STRST</name>
<organism evidence="2 3">
    <name type="scientific">Streptomyces spectabilis</name>
    <dbReference type="NCBI Taxonomy" id="68270"/>
    <lineage>
        <taxon>Bacteria</taxon>
        <taxon>Bacillati</taxon>
        <taxon>Actinomycetota</taxon>
        <taxon>Actinomycetes</taxon>
        <taxon>Kitasatosporales</taxon>
        <taxon>Streptomycetaceae</taxon>
        <taxon>Streptomyces</taxon>
    </lineage>
</organism>
<protein>
    <submittedName>
        <fullName evidence="2">Uncharacterized protein</fullName>
    </submittedName>
</protein>
<sequence>MRLKAKGKTYEGVDGGYTKAVVDVTVTDSSLEGDVATLEITEDGRLYAPLTAEDVADGAPEYEEYSLPHAVTFAKQPDGAWLLSSDEVDAGSGPTPSTQLTEPGALDDGGGAPDEDTDDDRKERSRSSP</sequence>
<dbReference type="EMBL" id="CP040916">
    <property type="protein sequence ID" value="QDQ15942.1"/>
    <property type="molecule type" value="Genomic_DNA"/>
</dbReference>
<evidence type="ECO:0000256" key="1">
    <source>
        <dbReference type="SAM" id="MobiDB-lite"/>
    </source>
</evidence>
<reference evidence="2 3" key="1">
    <citation type="journal article" date="2019" name="J. Ind. Microbiol. Biotechnol.">
        <title>The complete genomic sequence of Streptomyces spectabilis NRRL-2792 and identification of secondary metabolite biosynthetic gene clusters.</title>
        <authorList>
            <person name="Sinha A."/>
            <person name="Phillips-Salemka S."/>
            <person name="Niraula T.A."/>
            <person name="Short K.A."/>
            <person name="Niraula N.P."/>
        </authorList>
    </citation>
    <scope>NUCLEOTIDE SEQUENCE [LARGE SCALE GENOMIC DNA]</scope>
    <source>
        <strain evidence="2 3">NRRL 2792</strain>
    </source>
</reference>
<proteinExistence type="predicted"/>
<dbReference type="AlphaFoldDB" id="A0A516RJV2"/>
<feature type="region of interest" description="Disordered" evidence="1">
    <location>
        <begin position="82"/>
        <end position="129"/>
    </location>
</feature>
<gene>
    <name evidence="2" type="ORF">FH965_39790</name>
</gene>
<dbReference type="Proteomes" id="UP000316806">
    <property type="component" value="Chromosome"/>
</dbReference>
<evidence type="ECO:0000313" key="3">
    <source>
        <dbReference type="Proteomes" id="UP000316806"/>
    </source>
</evidence>
<evidence type="ECO:0000313" key="2">
    <source>
        <dbReference type="EMBL" id="QDQ15942.1"/>
    </source>
</evidence>
<feature type="compositionally biased region" description="Basic and acidic residues" evidence="1">
    <location>
        <begin position="119"/>
        <end position="129"/>
    </location>
</feature>